<evidence type="ECO:0000256" key="12">
    <source>
        <dbReference type="SAM" id="MobiDB-lite"/>
    </source>
</evidence>
<keyword evidence="4" id="KW-0832">Ubl conjugation</keyword>
<keyword evidence="3" id="KW-0597">Phosphoprotein</keyword>
<keyword evidence="5 11" id="KW-0175">Coiled coil</keyword>
<dbReference type="GO" id="GO:0140672">
    <property type="term" value="C:ATAC complex"/>
    <property type="evidence" value="ECO:0007669"/>
    <property type="project" value="UniProtKB-ARBA"/>
</dbReference>
<dbReference type="GeneID" id="116564954"/>
<evidence type="ECO:0000256" key="1">
    <source>
        <dbReference type="ARBA" id="ARBA00004123"/>
    </source>
</evidence>
<dbReference type="CDD" id="cd16907">
    <property type="entry name" value="YEATS_YEATS2_like"/>
    <property type="match status" value="1"/>
</dbReference>
<gene>
    <name evidence="15" type="primary">YEATS2</name>
</gene>
<evidence type="ECO:0000259" key="13">
    <source>
        <dbReference type="PROSITE" id="PS51037"/>
    </source>
</evidence>
<dbReference type="InterPro" id="IPR055129">
    <property type="entry name" value="YEATS_dom"/>
</dbReference>
<keyword evidence="6 10" id="KW-0539">Nucleus</keyword>
<evidence type="ECO:0000256" key="5">
    <source>
        <dbReference type="ARBA" id="ARBA00023054"/>
    </source>
</evidence>
<evidence type="ECO:0000313" key="15">
    <source>
        <dbReference type="RefSeq" id="XP_032154351.1"/>
    </source>
</evidence>
<keyword evidence="14" id="KW-1185">Reference proteome</keyword>
<dbReference type="PANTHER" id="PTHR23195">
    <property type="entry name" value="YEATS DOMAIN"/>
    <property type="match status" value="1"/>
</dbReference>
<evidence type="ECO:0000256" key="9">
    <source>
        <dbReference type="ARBA" id="ARBA00068329"/>
    </source>
</evidence>
<reference evidence="15" key="1">
    <citation type="submission" date="2025-08" db="UniProtKB">
        <authorList>
            <consortium name="RefSeq"/>
        </authorList>
    </citation>
    <scope>IDENTIFICATION</scope>
    <source>
        <tissue evidence="15">Blood</tissue>
    </source>
</reference>
<evidence type="ECO:0000256" key="10">
    <source>
        <dbReference type="PROSITE-ProRule" id="PRU00376"/>
    </source>
</evidence>
<evidence type="ECO:0000256" key="11">
    <source>
        <dbReference type="SAM" id="Coils"/>
    </source>
</evidence>
<comment type="function">
    <text evidence="7">Chromatin reader component of the ATAC complex, a complex with histone acetyltransferase activity on histones H3 and H4. YEATS2 specifically recognizes and binds histone H3 crotonylated at 'Lys-27' (H3K27cr). Crotonylation marks active promoters and enhancers and confers resistance to transcriptional repressors.</text>
</comment>
<dbReference type="Pfam" id="PF03366">
    <property type="entry name" value="YEATS"/>
    <property type="match status" value="1"/>
</dbReference>
<dbReference type="InterPro" id="IPR038704">
    <property type="entry name" value="YEAST_sf"/>
</dbReference>
<comment type="subunit">
    <text evidence="8">Component of the ADA2A-containing complex (ATAC), composed of KAT14, KAT2A, TADA2L, TADA3L, ZZ3, MBIP, WDR5, YEATS2, SGF29 and DR1.</text>
</comment>
<evidence type="ECO:0000256" key="2">
    <source>
        <dbReference type="ARBA" id="ARBA00022499"/>
    </source>
</evidence>
<evidence type="ECO:0000313" key="14">
    <source>
        <dbReference type="Proteomes" id="UP000504640"/>
    </source>
</evidence>
<dbReference type="GO" id="GO:0005634">
    <property type="term" value="C:nucleus"/>
    <property type="evidence" value="ECO:0007669"/>
    <property type="project" value="UniProtKB-SubCell"/>
</dbReference>
<dbReference type="InterPro" id="IPR005033">
    <property type="entry name" value="YEATS"/>
</dbReference>
<organism evidence="14 15">
    <name type="scientific">Sapajus apella</name>
    <name type="common">Brown-capped capuchin</name>
    <name type="synonym">Cebus apella</name>
    <dbReference type="NCBI Taxonomy" id="9515"/>
    <lineage>
        <taxon>Eukaryota</taxon>
        <taxon>Metazoa</taxon>
        <taxon>Chordata</taxon>
        <taxon>Craniata</taxon>
        <taxon>Vertebrata</taxon>
        <taxon>Euteleostomi</taxon>
        <taxon>Mammalia</taxon>
        <taxon>Eutheria</taxon>
        <taxon>Euarchontoglires</taxon>
        <taxon>Primates</taxon>
        <taxon>Haplorrhini</taxon>
        <taxon>Platyrrhini</taxon>
        <taxon>Cebidae</taxon>
        <taxon>Cebinae</taxon>
        <taxon>Sapajus</taxon>
    </lineage>
</organism>
<dbReference type="Proteomes" id="UP000504640">
    <property type="component" value="Unplaced"/>
</dbReference>
<dbReference type="GO" id="GO:0051726">
    <property type="term" value="P:regulation of cell cycle"/>
    <property type="evidence" value="ECO:0007669"/>
    <property type="project" value="UniProtKB-ARBA"/>
</dbReference>
<dbReference type="GO" id="GO:0051302">
    <property type="term" value="P:regulation of cell division"/>
    <property type="evidence" value="ECO:0007669"/>
    <property type="project" value="UniProtKB-ARBA"/>
</dbReference>
<feature type="compositionally biased region" description="Polar residues" evidence="12">
    <location>
        <begin position="119"/>
        <end position="148"/>
    </location>
</feature>
<dbReference type="RefSeq" id="XP_032154351.1">
    <property type="nucleotide sequence ID" value="XM_032298460.1"/>
</dbReference>
<feature type="coiled-coil region" evidence="11">
    <location>
        <begin position="47"/>
        <end position="74"/>
    </location>
</feature>
<evidence type="ECO:0000256" key="6">
    <source>
        <dbReference type="ARBA" id="ARBA00023242"/>
    </source>
</evidence>
<dbReference type="FunFam" id="2.60.40.1970:FF:000001">
    <property type="entry name" value="YEATS domain containing 2"/>
    <property type="match status" value="1"/>
</dbReference>
<feature type="region of interest" description="Disordered" evidence="12">
    <location>
        <begin position="740"/>
        <end position="789"/>
    </location>
</feature>
<keyword evidence="2" id="KW-1017">Isopeptide bond</keyword>
<evidence type="ECO:0000256" key="7">
    <source>
        <dbReference type="ARBA" id="ARBA00060245"/>
    </source>
</evidence>
<feature type="region of interest" description="Disordered" evidence="12">
    <location>
        <begin position="117"/>
        <end position="201"/>
    </location>
</feature>
<dbReference type="PROSITE" id="PS51037">
    <property type="entry name" value="YEATS"/>
    <property type="match status" value="1"/>
</dbReference>
<feature type="domain" description="YEATS" evidence="13">
    <location>
        <begin position="201"/>
        <end position="346"/>
    </location>
</feature>
<dbReference type="Pfam" id="PF22951">
    <property type="entry name" value="3HBD"/>
    <property type="match status" value="1"/>
</dbReference>
<dbReference type="Gene3D" id="2.60.40.1970">
    <property type="entry name" value="YEATS domain"/>
    <property type="match status" value="1"/>
</dbReference>
<feature type="compositionally biased region" description="Gly residues" evidence="12">
    <location>
        <begin position="749"/>
        <end position="789"/>
    </location>
</feature>
<evidence type="ECO:0000256" key="3">
    <source>
        <dbReference type="ARBA" id="ARBA00022553"/>
    </source>
</evidence>
<feature type="compositionally biased region" description="Basic and acidic residues" evidence="12">
    <location>
        <begin position="149"/>
        <end position="165"/>
    </location>
</feature>
<evidence type="ECO:0000256" key="8">
    <source>
        <dbReference type="ARBA" id="ARBA00065122"/>
    </source>
</evidence>
<feature type="region of interest" description="Disordered" evidence="12">
    <location>
        <begin position="914"/>
        <end position="933"/>
    </location>
</feature>
<proteinExistence type="predicted"/>
<protein>
    <recommendedName>
        <fullName evidence="9">YEATS domain-containing protein 2</fullName>
    </recommendedName>
</protein>
<sequence length="1369" mass="145230">MSGIKRTIKETDPDYEDVSVALPNKRHKAIENSARDAAVQKIETIIKEQFALEMKNKEHEIEVIDQRLIEARRMMDKLRACIVANYYASAGLLKVSEGSKTCDTMVFNHPAIKKFLESPSRSSSPANQRAETPSANHSESDSLSQHNDFLSDKDNNSNMDIEERLSNNMEQRPSRNPGRDTSSVAGSHKTEQRNADLTGDETSRLFVKKTIVVGNVSKYIPPDKREENDQSTHKWMVYVRGSRREPSINHFVKKVWFFLHPSYKPNDLVEVREPPFHLTRRGWGEFPVRVQVHFKDSQNKRIDIIHNLKLDRTYTGLQTLGAETVVDVELHRYSLGEDYVYPQSSESDISDAPPSLPLTIPAPVKASSPIKQAHEPIPDTSVEKAGFPASTEAERHTPFYSLPSSLERTPTKMTTSQKVTFCSHGNSAFQPIASSCKIVPQSQVPNPESPGKSFQPITMSCKIVSGSPTNKISTASQVSQGTSSPVPKIHGSSFVTSAVKQEDSLFASMPPLCPIGSHPKVQSPKPITGGLGAFTKVIIKQEPGEAPHVPATGAASQSPLPQYVTVKGGHMIAVSPQKQVITTGEGIAQSTKVQPSKVVGVPVGSALPSAVKQAVAISGGQILVAKASSSVSKAVGPKQVVTQGVAKAIVSGGGGTIVAQPVQTLTKAQVTAAGPQKSGSQGSVMATLQLPATNLANLANLPPGTKLYLTTNSKNPSGKGKLLLIPQGAILRATNSANLQSGSTASAGSGTGGGGGGGGGGSGGGSSGGGGGGAGGAGGGTQGTTGPGGIAQHLTYTSYILKQTPQGTFLVGQPSPQTSGKQLTTGSVVQGTLGVSTSSAQGQQTLKVISGQKTTLFTQATHGGQASLMKISDSTLKTVPATSQLSKPGTTMLRVAGGVITTATSPAVALSANGPAQQSEGMAPMSSSTVSSVTKTSGQPQVCVSQATMGTCKVATPTVVSTTSLVSTPNPISGKATVSGLLKIHSSQSNPQQAVLTIPSQLKPLSVNTSGGVQTILMPVNKVVQSFSASKPPAILPVAAPAPVVPSSAPAAVAKVKTEPETPGPSCLSQESQTAVKTEESSELGNYVIKLDHLETIQQLLTAVVKKIPLITAKSEDASCFSAKSVEQYYGWNIGKRRAAEWQRAMTMRKVLQEILEKNPRFHHLTPLKTKHIAHWCRCHGYTPPDPESLRSDGDSIEDVLTQIDSEPECPSSFSSADSLCRKLEDLQQFQKREPENEEEVDILSLSGPVKTNIKKEQEEKQEEVKFFLPPTPGSEFIGDVTQKIGITLQPVALHKNVYASVVEDMILKATEQLVNDILRQALAAGYQTASHNRIPKEITVSNIHQAICNIPFLDFLTNKHMGILNEDQ</sequence>
<dbReference type="CTD" id="55689"/>
<dbReference type="InterPro" id="IPR055127">
    <property type="entry name" value="YEATS2_3HBD"/>
</dbReference>
<evidence type="ECO:0000256" key="4">
    <source>
        <dbReference type="ARBA" id="ARBA00022843"/>
    </source>
</evidence>
<comment type="subcellular location">
    <subcellularLocation>
        <location evidence="1 10">Nucleus</location>
    </subcellularLocation>
</comment>
<accession>A0A6J3JHA7</accession>
<dbReference type="GO" id="GO:0006355">
    <property type="term" value="P:regulation of DNA-templated transcription"/>
    <property type="evidence" value="ECO:0007669"/>
    <property type="project" value="InterPro"/>
</dbReference>
<name>A0A6J3JHA7_SAPAP</name>